<comment type="caution">
    <text evidence="3">The sequence shown here is derived from an EMBL/GenBank/DDBJ whole genome shotgun (WGS) entry which is preliminary data.</text>
</comment>
<evidence type="ECO:0000313" key="3">
    <source>
        <dbReference type="EMBL" id="KAI0528622.1"/>
    </source>
</evidence>
<keyword evidence="2" id="KW-0812">Transmembrane</keyword>
<protein>
    <submittedName>
        <fullName evidence="3">Uncharacterized protein</fullName>
    </submittedName>
</protein>
<gene>
    <name evidence="3" type="ORF">KFK09_001164</name>
</gene>
<feature type="transmembrane region" description="Helical" evidence="2">
    <location>
        <begin position="77"/>
        <end position="99"/>
    </location>
</feature>
<dbReference type="Proteomes" id="UP000829196">
    <property type="component" value="Unassembled WGS sequence"/>
</dbReference>
<evidence type="ECO:0000256" key="1">
    <source>
        <dbReference type="SAM" id="MobiDB-lite"/>
    </source>
</evidence>
<evidence type="ECO:0000256" key="2">
    <source>
        <dbReference type="SAM" id="Phobius"/>
    </source>
</evidence>
<feature type="region of interest" description="Disordered" evidence="1">
    <location>
        <begin position="1"/>
        <end position="35"/>
    </location>
</feature>
<feature type="compositionally biased region" description="Polar residues" evidence="1">
    <location>
        <begin position="7"/>
        <end position="28"/>
    </location>
</feature>
<evidence type="ECO:0000313" key="4">
    <source>
        <dbReference type="Proteomes" id="UP000829196"/>
    </source>
</evidence>
<keyword evidence="2" id="KW-1133">Transmembrane helix</keyword>
<name>A0A8T3CA25_DENNO</name>
<sequence length="108" mass="12029">MRRFVTSARQNPLPSPTKISDPTGTETSPEFPKPTPARTEIIIGSYAQVKSQVCQESKEGQFLEILINWSEIRKMDVITFSAIVVVILLFFVLVVVITIQGTCNRSST</sequence>
<dbReference type="AlphaFoldDB" id="A0A8T3CA25"/>
<organism evidence="3 4">
    <name type="scientific">Dendrobium nobile</name>
    <name type="common">Orchid</name>
    <dbReference type="NCBI Taxonomy" id="94219"/>
    <lineage>
        <taxon>Eukaryota</taxon>
        <taxon>Viridiplantae</taxon>
        <taxon>Streptophyta</taxon>
        <taxon>Embryophyta</taxon>
        <taxon>Tracheophyta</taxon>
        <taxon>Spermatophyta</taxon>
        <taxon>Magnoliopsida</taxon>
        <taxon>Liliopsida</taxon>
        <taxon>Asparagales</taxon>
        <taxon>Orchidaceae</taxon>
        <taxon>Epidendroideae</taxon>
        <taxon>Malaxideae</taxon>
        <taxon>Dendrobiinae</taxon>
        <taxon>Dendrobium</taxon>
    </lineage>
</organism>
<accession>A0A8T3CA25</accession>
<proteinExistence type="predicted"/>
<keyword evidence="2" id="KW-0472">Membrane</keyword>
<keyword evidence="4" id="KW-1185">Reference proteome</keyword>
<reference evidence="3" key="1">
    <citation type="journal article" date="2022" name="Front. Genet.">
        <title>Chromosome-Scale Assembly of the Dendrobium nobile Genome Provides Insights Into the Molecular Mechanism of the Biosynthesis of the Medicinal Active Ingredient of Dendrobium.</title>
        <authorList>
            <person name="Xu Q."/>
            <person name="Niu S.-C."/>
            <person name="Li K.-L."/>
            <person name="Zheng P.-J."/>
            <person name="Zhang X.-J."/>
            <person name="Jia Y."/>
            <person name="Liu Y."/>
            <person name="Niu Y.-X."/>
            <person name="Yu L.-H."/>
            <person name="Chen D.-F."/>
            <person name="Zhang G.-Q."/>
        </authorList>
    </citation>
    <scope>NUCLEOTIDE SEQUENCE</scope>
    <source>
        <tissue evidence="3">Leaf</tissue>
    </source>
</reference>
<dbReference type="EMBL" id="JAGYWB010000002">
    <property type="protein sequence ID" value="KAI0528622.1"/>
    <property type="molecule type" value="Genomic_DNA"/>
</dbReference>